<feature type="transmembrane region" description="Helical" evidence="1">
    <location>
        <begin position="185"/>
        <end position="204"/>
    </location>
</feature>
<feature type="transmembrane region" description="Helical" evidence="1">
    <location>
        <begin position="63"/>
        <end position="82"/>
    </location>
</feature>
<feature type="transmembrane region" description="Helical" evidence="1">
    <location>
        <begin position="155"/>
        <end position="173"/>
    </location>
</feature>
<comment type="caution">
    <text evidence="2">The sequence shown here is derived from an EMBL/GenBank/DDBJ whole genome shotgun (WGS) entry which is preliminary data.</text>
</comment>
<feature type="transmembrane region" description="Helical" evidence="1">
    <location>
        <begin position="94"/>
        <end position="113"/>
    </location>
</feature>
<feature type="transmembrane region" description="Helical" evidence="1">
    <location>
        <begin position="119"/>
        <end position="143"/>
    </location>
</feature>
<feature type="transmembrane region" description="Helical" evidence="1">
    <location>
        <begin position="35"/>
        <end position="57"/>
    </location>
</feature>
<keyword evidence="1" id="KW-0812">Transmembrane</keyword>
<evidence type="ECO:0000313" key="3">
    <source>
        <dbReference type="Proteomes" id="UP000265643"/>
    </source>
</evidence>
<sequence>MCMELIENLLQLLVTFVGALLSGIFYWKSRRQADFLLLCFYGCFALGAFYWTLYLLLFNTTPHIFYVSEFGWVASLIFLHILQETLATQDERSFRSRSAWLAPLIGAPLLAFYCTFGDILSNLIWCGMMIWLSFCAIRGLVYANGQTGTARNMRYYHIGVLCFAFAEYLLWTVGCFWPDTSLASPTFWCDMLLTLAILGLLPATRKAVDA</sequence>
<protein>
    <submittedName>
        <fullName evidence="2">Uncharacterized protein</fullName>
    </submittedName>
</protein>
<keyword evidence="1" id="KW-1133">Transmembrane helix</keyword>
<evidence type="ECO:0000313" key="2">
    <source>
        <dbReference type="EMBL" id="GCA66899.1"/>
    </source>
</evidence>
<evidence type="ECO:0000256" key="1">
    <source>
        <dbReference type="SAM" id="Phobius"/>
    </source>
</evidence>
<dbReference type="EMBL" id="BHGK01000001">
    <property type="protein sequence ID" value="GCA66899.1"/>
    <property type="molecule type" value="Genomic_DNA"/>
</dbReference>
<keyword evidence="1" id="KW-0472">Membrane</keyword>
<gene>
    <name evidence="2" type="ORF">KGMB01110_13350</name>
</gene>
<feature type="transmembrane region" description="Helical" evidence="1">
    <location>
        <begin position="12"/>
        <end position="28"/>
    </location>
</feature>
<dbReference type="Proteomes" id="UP000265643">
    <property type="component" value="Unassembled WGS sequence"/>
</dbReference>
<keyword evidence="3" id="KW-1185">Reference proteome</keyword>
<organism evidence="2 3">
    <name type="scientific">Mediterraneibacter butyricigenes</name>
    <dbReference type="NCBI Taxonomy" id="2316025"/>
    <lineage>
        <taxon>Bacteria</taxon>
        <taxon>Bacillati</taxon>
        <taxon>Bacillota</taxon>
        <taxon>Clostridia</taxon>
        <taxon>Lachnospirales</taxon>
        <taxon>Lachnospiraceae</taxon>
        <taxon>Mediterraneibacter</taxon>
    </lineage>
</organism>
<dbReference type="AlphaFoldDB" id="A0A391PAV2"/>
<proteinExistence type="predicted"/>
<accession>A0A391PAV2</accession>
<reference evidence="3" key="1">
    <citation type="submission" date="2018-09" db="EMBL/GenBank/DDBJ databases">
        <title>Draft Genome Sequence of Mediterraneibacter sp. KCTC 15684.</title>
        <authorList>
            <person name="Kim J.S."/>
            <person name="Han K.I."/>
            <person name="Suh M.K."/>
            <person name="Lee K.C."/>
            <person name="Eom M.K."/>
            <person name="Lee J.H."/>
            <person name="Park S.H."/>
            <person name="Kang S.W."/>
            <person name="Park J.E."/>
            <person name="Oh B.S."/>
            <person name="Yu S.Y."/>
            <person name="Choi S.H."/>
            <person name="Lee D.H."/>
            <person name="Yoon H."/>
            <person name="Kim B."/>
            <person name="Yang S.J."/>
            <person name="Lee J.S."/>
        </authorList>
    </citation>
    <scope>NUCLEOTIDE SEQUENCE [LARGE SCALE GENOMIC DNA]</scope>
    <source>
        <strain evidence="3">KCTC 15684</strain>
    </source>
</reference>
<name>A0A391PAV2_9FIRM</name>